<dbReference type="Pfam" id="PF04379">
    <property type="entry name" value="DUF525"/>
    <property type="match status" value="1"/>
</dbReference>
<dbReference type="PROSITE" id="PS51087">
    <property type="entry name" value="APAG"/>
    <property type="match status" value="1"/>
</dbReference>
<dbReference type="HAMAP" id="MF_00791">
    <property type="entry name" value="ApaG"/>
    <property type="match status" value="1"/>
</dbReference>
<proteinExistence type="inferred from homology"/>
<dbReference type="InterPro" id="IPR050718">
    <property type="entry name" value="ApaG-like"/>
</dbReference>
<dbReference type="InterPro" id="IPR023065">
    <property type="entry name" value="Uncharacterised_ApaG"/>
</dbReference>
<sequence length="137" mass="15198">MRVGKPYNPAMNEKASYTIDVQVETRFVPDQSKPGDNRYVFAYTVTLHNAGDVPARLIARHWVITDANGKVEEVRGEGVVGEQPWMRPGDDYEYTSGAVLETAVGIMQGSYQMLADDGTHFEAPIAPFTLSIPRTLH</sequence>
<dbReference type="Proteomes" id="UP000199477">
    <property type="component" value="Unassembled WGS sequence"/>
</dbReference>
<dbReference type="SUPFAM" id="SSF110069">
    <property type="entry name" value="ApaG-like"/>
    <property type="match status" value="1"/>
</dbReference>
<evidence type="ECO:0000313" key="5">
    <source>
        <dbReference type="Proteomes" id="UP000199477"/>
    </source>
</evidence>
<dbReference type="STRING" id="500610.SAMN02799615_03065"/>
<dbReference type="InterPro" id="IPR036767">
    <property type="entry name" value="ApaG_sf"/>
</dbReference>
<dbReference type="Gene3D" id="2.60.40.1470">
    <property type="entry name" value="ApaG domain"/>
    <property type="match status" value="1"/>
</dbReference>
<gene>
    <name evidence="2" type="primary">apaG</name>
    <name evidence="4" type="ORF">SAMN02799615_03065</name>
</gene>
<keyword evidence="5" id="KW-1185">Reference proteome</keyword>
<accession>A0A1I2HKZ9</accession>
<name>A0A1I2HKZ9_9GAMM</name>
<dbReference type="PANTHER" id="PTHR47191:SF2">
    <property type="entry name" value="OS05G0170800 PROTEIN"/>
    <property type="match status" value="1"/>
</dbReference>
<dbReference type="InterPro" id="IPR007474">
    <property type="entry name" value="ApaG_domain"/>
</dbReference>
<evidence type="ECO:0000256" key="1">
    <source>
        <dbReference type="ARBA" id="ARBA00017693"/>
    </source>
</evidence>
<evidence type="ECO:0000256" key="2">
    <source>
        <dbReference type="HAMAP-Rule" id="MF_00791"/>
    </source>
</evidence>
<reference evidence="5" key="1">
    <citation type="submission" date="2016-10" db="EMBL/GenBank/DDBJ databases">
        <authorList>
            <person name="Varghese N."/>
            <person name="Submissions S."/>
        </authorList>
    </citation>
    <scope>NUCLEOTIDE SEQUENCE [LARGE SCALE GENOMIC DNA]</scope>
    <source>
        <strain evidence="5">UNC178MFTsu3.1</strain>
    </source>
</reference>
<dbReference type="EMBL" id="FONH01000012">
    <property type="protein sequence ID" value="SFF30429.1"/>
    <property type="molecule type" value="Genomic_DNA"/>
</dbReference>
<organism evidence="4 5">
    <name type="scientific">Dyella marensis</name>
    <dbReference type="NCBI Taxonomy" id="500610"/>
    <lineage>
        <taxon>Bacteria</taxon>
        <taxon>Pseudomonadati</taxon>
        <taxon>Pseudomonadota</taxon>
        <taxon>Gammaproteobacteria</taxon>
        <taxon>Lysobacterales</taxon>
        <taxon>Rhodanobacteraceae</taxon>
        <taxon>Dyella</taxon>
    </lineage>
</organism>
<evidence type="ECO:0000313" key="4">
    <source>
        <dbReference type="EMBL" id="SFF30429.1"/>
    </source>
</evidence>
<feature type="domain" description="ApaG" evidence="3">
    <location>
        <begin position="13"/>
        <end position="137"/>
    </location>
</feature>
<dbReference type="NCBIfam" id="NF003967">
    <property type="entry name" value="PRK05461.1"/>
    <property type="match status" value="1"/>
</dbReference>
<evidence type="ECO:0000259" key="3">
    <source>
        <dbReference type="PROSITE" id="PS51087"/>
    </source>
</evidence>
<protein>
    <recommendedName>
        <fullName evidence="1 2">Protein ApaG</fullName>
    </recommendedName>
</protein>
<dbReference type="PANTHER" id="PTHR47191">
    <property type="entry name" value="OS05G0170800 PROTEIN"/>
    <property type="match status" value="1"/>
</dbReference>
<dbReference type="AlphaFoldDB" id="A0A1I2HKZ9"/>